<dbReference type="EMBL" id="CP071250">
    <property type="protein sequence ID" value="UUF09638.1"/>
    <property type="molecule type" value="Genomic_DNA"/>
</dbReference>
<dbReference type="Proteomes" id="UP001058072">
    <property type="component" value="Chromosome"/>
</dbReference>
<evidence type="ECO:0000313" key="2">
    <source>
        <dbReference type="EMBL" id="UUF09638.1"/>
    </source>
</evidence>
<gene>
    <name evidence="2" type="ORF">J0J70_01685</name>
</gene>
<dbReference type="InterPro" id="IPR051534">
    <property type="entry name" value="CBASS_pafABC_assoc_protein"/>
</dbReference>
<proteinExistence type="predicted"/>
<accession>A0A9Q9CTI9</accession>
<feature type="domain" description="WYL" evidence="1">
    <location>
        <begin position="150"/>
        <end position="233"/>
    </location>
</feature>
<sequence>MYKEKDHRVHRILSIYERLVKGKVLNKEQLALEFSVNNKSIQRDIEQIKFYLANQPEYASLELKYSRKYRGYQLLGSENQNLKREGLLAMVKILLASRAFNEKEMNYLINTLLNQLELSDRKLIKELIGNELFNYVPLKHNRDVLDKVWELSEIIHNRQIIEVSYIRGDHKRLRRHLKPVSIMFSDFYFYLIAYMEETKYDLYSRKYDLYSSETLNNNYLRVFRVDRFENYRVINRQFYLPYSNRFEEGEFRKRIQFMFLGELIKLKFEFYGSKIEPVLDRLPTATILEQDFDKYVIEAEVYGKGIVMWLFSQSSSIKVLSPPSLVEEMKDELRRLSNMYNL</sequence>
<reference evidence="2" key="1">
    <citation type="submission" date="2021-03" db="EMBL/GenBank/DDBJ databases">
        <title>Comparative Genomics and Metabolomics in the genus Turicibacter.</title>
        <authorList>
            <person name="Maki J."/>
            <person name="Looft T."/>
        </authorList>
    </citation>
    <scope>NUCLEOTIDE SEQUENCE</scope>
    <source>
        <strain evidence="2">ISU324</strain>
    </source>
</reference>
<organism evidence="2 3">
    <name type="scientific">Turicibacter bilis</name>
    <dbReference type="NCBI Taxonomy" id="2735723"/>
    <lineage>
        <taxon>Bacteria</taxon>
        <taxon>Bacillati</taxon>
        <taxon>Bacillota</taxon>
        <taxon>Erysipelotrichia</taxon>
        <taxon>Erysipelotrichales</taxon>
        <taxon>Turicibacteraceae</taxon>
        <taxon>Turicibacter</taxon>
    </lineage>
</organism>
<dbReference type="PANTHER" id="PTHR34580">
    <property type="match status" value="1"/>
</dbReference>
<name>A0A9Q9CTI9_9FIRM</name>
<protein>
    <submittedName>
        <fullName evidence="2">WYL domain-containing protein</fullName>
    </submittedName>
</protein>
<dbReference type="InterPro" id="IPR026881">
    <property type="entry name" value="WYL_dom"/>
</dbReference>
<evidence type="ECO:0000259" key="1">
    <source>
        <dbReference type="Pfam" id="PF13280"/>
    </source>
</evidence>
<evidence type="ECO:0000313" key="3">
    <source>
        <dbReference type="Proteomes" id="UP001058072"/>
    </source>
</evidence>
<dbReference type="AlphaFoldDB" id="A0A9Q9CTI9"/>
<dbReference type="PANTHER" id="PTHR34580:SF1">
    <property type="entry name" value="PROTEIN PAFC"/>
    <property type="match status" value="1"/>
</dbReference>
<dbReference type="Pfam" id="PF13280">
    <property type="entry name" value="WYL"/>
    <property type="match status" value="1"/>
</dbReference>
<dbReference type="PROSITE" id="PS52050">
    <property type="entry name" value="WYL"/>
    <property type="match status" value="1"/>
</dbReference>